<dbReference type="PANTHER" id="PTHR11904">
    <property type="entry name" value="METHYLTHIOADENOSINE/PURINE NUCLEOSIDE PHOSPHORYLASE"/>
    <property type="match status" value="1"/>
</dbReference>
<name>A0LMI4_SYNFM</name>
<proteinExistence type="inferred from homology"/>
<dbReference type="HOGENOM" id="CLU_054456_1_0_7"/>
<dbReference type="InterPro" id="IPR035994">
    <property type="entry name" value="Nucleoside_phosphorylase_sf"/>
</dbReference>
<dbReference type="NCBIfam" id="NF006054">
    <property type="entry name" value="PRK08202.1"/>
    <property type="match status" value="1"/>
</dbReference>
<sequence>MEGYRRNVDEAAAYIRSHIDLTPRIGMVLGTGLGGAAECIESAGTISYHEIPHYPVSTVTGHEGRLVCGRWMGQPVLVMQGRFHLYEGYSPRQIAFPIRVMKALGAEILVVCSAAGGLNPLFDPGDLMVVSDHINLTGHNPLIGPNADEWGPRFPDMTEPYGRRLQALALDTAVEEKIPVRRGVYVGVLGPSLETAAETRLLKAAGADAVGMSMVMEVITAVHAGLETLGIAVITNVNLPDHYQPAILEEIIATARKAGPALTRLLAGTIGRL</sequence>
<evidence type="ECO:0000256" key="2">
    <source>
        <dbReference type="ARBA" id="ARBA00006751"/>
    </source>
</evidence>
<dbReference type="eggNOG" id="COG0005">
    <property type="taxonomic scope" value="Bacteria"/>
</dbReference>
<dbReference type="InterPro" id="IPR000845">
    <property type="entry name" value="Nucleoside_phosphorylase_d"/>
</dbReference>
<accession>A0LMI4</accession>
<keyword evidence="8" id="KW-1185">Reference proteome</keyword>
<dbReference type="PIRSF" id="PIRSF000477">
    <property type="entry name" value="PurNPase"/>
    <property type="match status" value="1"/>
</dbReference>
<evidence type="ECO:0000313" key="7">
    <source>
        <dbReference type="EMBL" id="ABK18636.1"/>
    </source>
</evidence>
<comment type="similarity">
    <text evidence="2 5">Belongs to the PNP/MTAP phosphorylase family.</text>
</comment>
<dbReference type="GO" id="GO:0009116">
    <property type="term" value="P:nucleoside metabolic process"/>
    <property type="evidence" value="ECO:0007669"/>
    <property type="project" value="InterPro"/>
</dbReference>
<evidence type="ECO:0000256" key="5">
    <source>
        <dbReference type="PIRNR" id="PIRNR000477"/>
    </source>
</evidence>
<dbReference type="InParanoid" id="A0LMI4"/>
<dbReference type="KEGG" id="sfu:Sfum_2962"/>
<keyword evidence="3 5" id="KW-0328">Glycosyltransferase</keyword>
<dbReference type="Pfam" id="PF01048">
    <property type="entry name" value="PNP_UDP_1"/>
    <property type="match status" value="1"/>
</dbReference>
<evidence type="ECO:0000256" key="1">
    <source>
        <dbReference type="ARBA" id="ARBA00005058"/>
    </source>
</evidence>
<evidence type="ECO:0000256" key="4">
    <source>
        <dbReference type="ARBA" id="ARBA00022679"/>
    </source>
</evidence>
<dbReference type="EC" id="2.4.2.1" evidence="5"/>
<dbReference type="UniPathway" id="UPA00606"/>
<dbReference type="Proteomes" id="UP000001784">
    <property type="component" value="Chromosome"/>
</dbReference>
<dbReference type="OrthoDB" id="1523230at2"/>
<comment type="function">
    <text evidence="5">The purine nucleoside phosphorylases catalyze the phosphorolytic breakdown of the N-glycosidic bond in the beta-(deoxy)ribonucleoside molecules, with the formation of the corresponding free purine bases and pentose-1-phosphate.</text>
</comment>
<dbReference type="Gene3D" id="3.40.50.1580">
    <property type="entry name" value="Nucleoside phosphorylase domain"/>
    <property type="match status" value="1"/>
</dbReference>
<dbReference type="STRING" id="335543.Sfum_2962"/>
<dbReference type="FunCoup" id="A0LMI4">
    <property type="interactions" value="494"/>
</dbReference>
<dbReference type="GO" id="GO:0004731">
    <property type="term" value="F:purine-nucleoside phosphorylase activity"/>
    <property type="evidence" value="ECO:0007669"/>
    <property type="project" value="UniProtKB-EC"/>
</dbReference>
<dbReference type="NCBIfam" id="TIGR01697">
    <property type="entry name" value="PNPH-PUNA-XAPA"/>
    <property type="match status" value="1"/>
</dbReference>
<organism evidence="7 8">
    <name type="scientific">Syntrophobacter fumaroxidans (strain DSM 10017 / MPOB)</name>
    <dbReference type="NCBI Taxonomy" id="335543"/>
    <lineage>
        <taxon>Bacteria</taxon>
        <taxon>Pseudomonadati</taxon>
        <taxon>Thermodesulfobacteriota</taxon>
        <taxon>Syntrophobacteria</taxon>
        <taxon>Syntrophobacterales</taxon>
        <taxon>Syntrophobacteraceae</taxon>
        <taxon>Syntrophobacter</taxon>
    </lineage>
</organism>
<protein>
    <recommendedName>
        <fullName evidence="5">Purine nucleoside phosphorylase</fullName>
        <ecNumber evidence="5">2.4.2.1</ecNumber>
    </recommendedName>
    <alternativeName>
        <fullName evidence="5">Inosine-guanosine phosphorylase</fullName>
    </alternativeName>
</protein>
<evidence type="ECO:0000259" key="6">
    <source>
        <dbReference type="Pfam" id="PF01048"/>
    </source>
</evidence>
<dbReference type="InterPro" id="IPR011270">
    <property type="entry name" value="Pur_Nuc_Pase_Ino/Guo-sp"/>
</dbReference>
<dbReference type="SUPFAM" id="SSF53167">
    <property type="entry name" value="Purine and uridine phosphorylases"/>
    <property type="match status" value="1"/>
</dbReference>
<dbReference type="GO" id="GO:0005737">
    <property type="term" value="C:cytoplasm"/>
    <property type="evidence" value="ECO:0007669"/>
    <property type="project" value="TreeGrafter"/>
</dbReference>
<dbReference type="AlphaFoldDB" id="A0LMI4"/>
<gene>
    <name evidence="7" type="ordered locus">Sfum_2962</name>
</gene>
<dbReference type="InterPro" id="IPR011268">
    <property type="entry name" value="Purine_phosphorylase"/>
</dbReference>
<comment type="pathway">
    <text evidence="1 5">Purine metabolism; purine nucleoside salvage.</text>
</comment>
<dbReference type="CDD" id="cd09009">
    <property type="entry name" value="PNP-EcPNPII_like"/>
    <property type="match status" value="1"/>
</dbReference>
<evidence type="ECO:0000313" key="8">
    <source>
        <dbReference type="Proteomes" id="UP000001784"/>
    </source>
</evidence>
<evidence type="ECO:0000256" key="3">
    <source>
        <dbReference type="ARBA" id="ARBA00022676"/>
    </source>
</evidence>
<dbReference type="PANTHER" id="PTHR11904:SF9">
    <property type="entry name" value="PURINE NUCLEOSIDE PHOSPHORYLASE-RELATED"/>
    <property type="match status" value="1"/>
</dbReference>
<dbReference type="EMBL" id="CP000478">
    <property type="protein sequence ID" value="ABK18636.1"/>
    <property type="molecule type" value="Genomic_DNA"/>
</dbReference>
<reference evidence="7 8" key="1">
    <citation type="submission" date="2006-10" db="EMBL/GenBank/DDBJ databases">
        <title>Complete sequence of Syntrophobacter fumaroxidans MPOB.</title>
        <authorList>
            <consortium name="US DOE Joint Genome Institute"/>
            <person name="Copeland A."/>
            <person name="Lucas S."/>
            <person name="Lapidus A."/>
            <person name="Barry K."/>
            <person name="Detter J.C."/>
            <person name="Glavina del Rio T."/>
            <person name="Hammon N."/>
            <person name="Israni S."/>
            <person name="Pitluck S."/>
            <person name="Goltsman E.G."/>
            <person name="Martinez M."/>
            <person name="Schmutz J."/>
            <person name="Larimer F."/>
            <person name="Land M."/>
            <person name="Hauser L."/>
            <person name="Kyrpides N."/>
            <person name="Kim E."/>
            <person name="Boone D.R."/>
            <person name="Brockman F."/>
            <person name="Culley D."/>
            <person name="Ferry J."/>
            <person name="Gunsalus R."/>
            <person name="McInerney M.J."/>
            <person name="Morrison M."/>
            <person name="Plugge C."/>
            <person name="Rohlin L."/>
            <person name="Scholten J."/>
            <person name="Sieber J."/>
            <person name="Stams A.J.M."/>
            <person name="Worm P."/>
            <person name="Henstra A.M."/>
            <person name="Richardson P."/>
        </authorList>
    </citation>
    <scope>NUCLEOTIDE SEQUENCE [LARGE SCALE GENOMIC DNA]</scope>
    <source>
        <strain evidence="8">DSM 10017 / MPOB</strain>
    </source>
</reference>
<dbReference type="RefSeq" id="WP_011699800.1">
    <property type="nucleotide sequence ID" value="NC_008554.1"/>
</dbReference>
<feature type="domain" description="Nucleoside phosphorylase" evidence="6">
    <location>
        <begin position="24"/>
        <end position="269"/>
    </location>
</feature>
<keyword evidence="4 5" id="KW-0808">Transferase</keyword>
<dbReference type="NCBIfam" id="TIGR01700">
    <property type="entry name" value="PNPH"/>
    <property type="match status" value="1"/>
</dbReference>